<organism evidence="4 5">
    <name type="scientific">Bifidobacterium adolescentis (strain ATCC 15703 / DSM 20083 / NCTC 11814 / E194a)</name>
    <dbReference type="NCBI Taxonomy" id="367928"/>
    <lineage>
        <taxon>Bacteria</taxon>
        <taxon>Bacillati</taxon>
        <taxon>Actinomycetota</taxon>
        <taxon>Actinomycetes</taxon>
        <taxon>Bifidobacteriales</taxon>
        <taxon>Bifidobacteriaceae</taxon>
        <taxon>Bifidobacterium</taxon>
    </lineage>
</organism>
<dbReference type="InterPro" id="IPR017853">
    <property type="entry name" value="GH"/>
</dbReference>
<dbReference type="PANTHER" id="PTHR10357">
    <property type="entry name" value="ALPHA-AMYLASE FAMILY MEMBER"/>
    <property type="match status" value="1"/>
</dbReference>
<keyword evidence="2" id="KW-0325">Glycoprotein</keyword>
<proteinExistence type="inferred from homology"/>
<sequence>MKGDNMTEVNDPSLWWKQAVVYQVYPRSFKDSRGEGLGQIAGVTEKIGYLKELGVDAIWLSPFYPSQLADGGYDVDDYRNVDPKLGTMDDFDALAKAAHADGIKIVVDIVPNHSSNLHEWFKAALAAKPGSPERDRYIFRDGKGPNGDEPPTNWQNHFGGPAWTRVPDGQWYLHMFTKEQPDWNWKNEDVRADFIKTLRFWLDHGADGFRVDVAHGLAKDLDRDDLDDYVVWCTNDQPEDGSHPVIDRDEVHDIYHEWRKVFNEYDPPAFAVAEAWVRPSRQHLYASPDDLGQIFNFEFAKKDWIRDDMHLAIEEGLESAERSGSTATWVMSNHDVVRHATRYALPQVPTGEYHRLPLDWLLRDGTTYREDRALGTKRARAAIMMEMALPGSAYVYQGEELGLFEVADIPWDELEDPSAWRTSRSASTKGRDGCRVPLPWVAADAPQLDDPNDEFGHGGSFGFSPADAKAEPHLPQPKWYKDFAVDVESADPDSMLNLYRRVLALRHELQTTDLSLEWLPEDQPGKAHDGANGFPGGTIAYRRANGWASITNFGEEPITLPQGEVLLTSGPLTDDGKLPQDTSAWLKLAD</sequence>
<dbReference type="Proteomes" id="UP000008702">
    <property type="component" value="Chromosome"/>
</dbReference>
<dbReference type="CAZy" id="GH13">
    <property type="family name" value="Glycoside Hydrolase Family 13"/>
</dbReference>
<comment type="similarity">
    <text evidence="1">Belongs to the glycosyl hydrolase 13 family.</text>
</comment>
<protein>
    <submittedName>
        <fullName evidence="4">Probable alpha-1,4-glucosidase</fullName>
    </submittedName>
</protein>
<dbReference type="SMART" id="SM00642">
    <property type="entry name" value="Aamy"/>
    <property type="match status" value="1"/>
</dbReference>
<dbReference type="HOGENOM" id="CLU_006462_2_3_11"/>
<keyword evidence="5" id="KW-1185">Reference proteome</keyword>
<dbReference type="PaxDb" id="1680-BADO_0467"/>
<evidence type="ECO:0000313" key="5">
    <source>
        <dbReference type="Proteomes" id="UP000008702"/>
    </source>
</evidence>
<dbReference type="GO" id="GO:0004556">
    <property type="term" value="F:alpha-amylase activity"/>
    <property type="evidence" value="ECO:0007669"/>
    <property type="project" value="TreeGrafter"/>
</dbReference>
<gene>
    <name evidence="4" type="primary">aglA</name>
    <name evidence="4" type="ordered locus">BAD_0452</name>
</gene>
<dbReference type="CDD" id="cd11332">
    <property type="entry name" value="AmyAc_OligoGlu_TS"/>
    <property type="match status" value="1"/>
</dbReference>
<dbReference type="AlphaFoldDB" id="A1A0K0"/>
<dbReference type="FunFam" id="3.90.400.10:FF:000001">
    <property type="entry name" value="Maltase A3, isoform A"/>
    <property type="match status" value="1"/>
</dbReference>
<dbReference type="InterPro" id="IPR045857">
    <property type="entry name" value="O16G_dom_2"/>
</dbReference>
<feature type="domain" description="Glycosyl hydrolase family 13 catalytic" evidence="3">
    <location>
        <begin position="23"/>
        <end position="435"/>
    </location>
</feature>
<dbReference type="GO" id="GO:0009313">
    <property type="term" value="P:oligosaccharide catabolic process"/>
    <property type="evidence" value="ECO:0007669"/>
    <property type="project" value="TreeGrafter"/>
</dbReference>
<dbReference type="Gene3D" id="3.20.20.80">
    <property type="entry name" value="Glycosidases"/>
    <property type="match status" value="2"/>
</dbReference>
<evidence type="ECO:0000256" key="1">
    <source>
        <dbReference type="ARBA" id="ARBA00008061"/>
    </source>
</evidence>
<dbReference type="STRING" id="367928.BAD_0452"/>
<evidence type="ECO:0000259" key="3">
    <source>
        <dbReference type="SMART" id="SM00642"/>
    </source>
</evidence>
<reference evidence="4 5" key="1">
    <citation type="submission" date="2006-12" db="EMBL/GenBank/DDBJ databases">
        <title>Bifidobacterium adolescentis complete genome sequence.</title>
        <authorList>
            <person name="Suzuki T."/>
            <person name="Tsuda Y."/>
            <person name="Kanou N."/>
            <person name="Inoue T."/>
            <person name="Kumazaki K."/>
            <person name="Nagano S."/>
            <person name="Hirai S."/>
            <person name="Tanaka K."/>
            <person name="Watanabe K."/>
        </authorList>
    </citation>
    <scope>NUCLEOTIDE SEQUENCE [LARGE SCALE GENOMIC DNA]</scope>
    <source>
        <strain evidence="5">ATCC 15703 / DSM 20083 / NCTC 11814 / E194a</strain>
    </source>
</reference>
<evidence type="ECO:0000313" key="4">
    <source>
        <dbReference type="EMBL" id="BAF39233.1"/>
    </source>
</evidence>
<name>A1A0K0_BIFAA</name>
<accession>A1A0K0</accession>
<dbReference type="Gene3D" id="3.90.400.10">
    <property type="entry name" value="Oligo-1,6-glucosidase, Domain 2"/>
    <property type="match status" value="1"/>
</dbReference>
<dbReference type="PANTHER" id="PTHR10357:SF179">
    <property type="entry name" value="NEUTRAL AND BASIC AMINO ACID TRANSPORT PROTEIN RBAT"/>
    <property type="match status" value="1"/>
</dbReference>
<dbReference type="KEGG" id="bad:BAD_0452"/>
<evidence type="ECO:0000256" key="2">
    <source>
        <dbReference type="ARBA" id="ARBA00023180"/>
    </source>
</evidence>
<dbReference type="Pfam" id="PF00128">
    <property type="entry name" value="Alpha-amylase"/>
    <property type="match status" value="2"/>
</dbReference>
<dbReference type="SUPFAM" id="SSF51445">
    <property type="entry name" value="(Trans)glycosidases"/>
    <property type="match status" value="1"/>
</dbReference>
<dbReference type="InterPro" id="IPR006047">
    <property type="entry name" value="GH13_cat_dom"/>
</dbReference>
<dbReference type="EMBL" id="AP009256">
    <property type="protein sequence ID" value="BAF39233.1"/>
    <property type="molecule type" value="Genomic_DNA"/>
</dbReference>